<proteinExistence type="predicted"/>
<dbReference type="OrthoDB" id="688570at2759"/>
<dbReference type="AlphaFoldDB" id="A0A067KX48"/>
<protein>
    <recommendedName>
        <fullName evidence="4">FHA domain-containing protein</fullName>
    </recommendedName>
</protein>
<dbReference type="PANTHER" id="PTHR37733:SF1">
    <property type="entry name" value="SMAD_FHA DOMAIN-CONTAINING PROTEIN"/>
    <property type="match status" value="1"/>
</dbReference>
<feature type="region of interest" description="Disordered" evidence="1">
    <location>
        <begin position="163"/>
        <end position="295"/>
    </location>
</feature>
<dbReference type="STRING" id="180498.A0A067KX48"/>
<evidence type="ECO:0000313" key="3">
    <source>
        <dbReference type="Proteomes" id="UP000027138"/>
    </source>
</evidence>
<gene>
    <name evidence="2" type="ORF">JCGZ_24755</name>
</gene>
<dbReference type="EMBL" id="KK914327">
    <property type="protein sequence ID" value="KDP40756.1"/>
    <property type="molecule type" value="Genomic_DNA"/>
</dbReference>
<dbReference type="PANTHER" id="PTHR37733">
    <property type="entry name" value="SMAD/FHA DOMAIN-CONTAINING PROTEIN"/>
    <property type="match status" value="1"/>
</dbReference>
<evidence type="ECO:0008006" key="4">
    <source>
        <dbReference type="Google" id="ProtNLM"/>
    </source>
</evidence>
<reference evidence="2 3" key="1">
    <citation type="journal article" date="2014" name="PLoS ONE">
        <title>Global Analysis of Gene Expression Profiles in Physic Nut (Jatropha curcas L.) Seedlings Exposed to Salt Stress.</title>
        <authorList>
            <person name="Zhang L."/>
            <person name="Zhang C."/>
            <person name="Wu P."/>
            <person name="Chen Y."/>
            <person name="Li M."/>
            <person name="Jiang H."/>
            <person name="Wu G."/>
        </authorList>
    </citation>
    <scope>NUCLEOTIDE SEQUENCE [LARGE SCALE GENOMIC DNA]</scope>
    <source>
        <strain evidence="3">cv. GZQX0401</strain>
        <tissue evidence="2">Young leaves</tissue>
    </source>
</reference>
<dbReference type="KEGG" id="jcu:105631445"/>
<dbReference type="Gene3D" id="2.60.200.20">
    <property type="match status" value="1"/>
</dbReference>
<evidence type="ECO:0000256" key="1">
    <source>
        <dbReference type="SAM" id="MobiDB-lite"/>
    </source>
</evidence>
<feature type="compositionally biased region" description="Basic residues" evidence="1">
    <location>
        <begin position="171"/>
        <end position="184"/>
    </location>
</feature>
<evidence type="ECO:0000313" key="2">
    <source>
        <dbReference type="EMBL" id="KDP40756.1"/>
    </source>
</evidence>
<dbReference type="SUPFAM" id="SSF49879">
    <property type="entry name" value="SMAD/FHA domain"/>
    <property type="match status" value="1"/>
</dbReference>
<dbReference type="Proteomes" id="UP000027138">
    <property type="component" value="Unassembled WGS sequence"/>
</dbReference>
<accession>A0A067KX48</accession>
<feature type="compositionally biased region" description="Basic residues" evidence="1">
    <location>
        <begin position="206"/>
        <end position="217"/>
    </location>
</feature>
<organism evidence="2 3">
    <name type="scientific">Jatropha curcas</name>
    <name type="common">Barbados nut</name>
    <dbReference type="NCBI Taxonomy" id="180498"/>
    <lineage>
        <taxon>Eukaryota</taxon>
        <taxon>Viridiplantae</taxon>
        <taxon>Streptophyta</taxon>
        <taxon>Embryophyta</taxon>
        <taxon>Tracheophyta</taxon>
        <taxon>Spermatophyta</taxon>
        <taxon>Magnoliopsida</taxon>
        <taxon>eudicotyledons</taxon>
        <taxon>Gunneridae</taxon>
        <taxon>Pentapetalae</taxon>
        <taxon>rosids</taxon>
        <taxon>fabids</taxon>
        <taxon>Malpighiales</taxon>
        <taxon>Euphorbiaceae</taxon>
        <taxon>Crotonoideae</taxon>
        <taxon>Jatropheae</taxon>
        <taxon>Jatropha</taxon>
    </lineage>
</organism>
<sequence length="295" mass="33924">MEIEGDDGYKIELKHDGSSAAFGRGLGFNTKDRTVSRHHVLFQPCKTENQTEPRVSFQVIGKNPLWLRSGDAGSETRVFRKLEKGEVAVGDCFCISSQNPVWFKLKRIIGEESDLNGSDVSEMDPVKEFGFLVIGHEFDCYPKERICDVKNWDWFLEEAEQDSEDDDSDKKKKKRSGRRKRRKNGGNAEDDDWTVESEEDKETVSKIRKIGRSKYSTRSKDKNKLDKKDEERKKESWQSKAMSSNEEDSENEDEDEDDDTLGGFIVDDDGDDEEQVGESDEEKEFIDGDEEELED</sequence>
<keyword evidence="3" id="KW-1185">Reference proteome</keyword>
<feature type="compositionally biased region" description="Acidic residues" evidence="1">
    <location>
        <begin position="188"/>
        <end position="201"/>
    </location>
</feature>
<dbReference type="CDD" id="cd22671">
    <property type="entry name" value="FHA_APTX-like"/>
    <property type="match status" value="1"/>
</dbReference>
<name>A0A067KX48_JATCU</name>
<feature type="compositionally biased region" description="Basic and acidic residues" evidence="1">
    <location>
        <begin position="218"/>
        <end position="237"/>
    </location>
</feature>
<feature type="compositionally biased region" description="Acidic residues" evidence="1">
    <location>
        <begin position="245"/>
        <end position="295"/>
    </location>
</feature>
<dbReference type="InterPro" id="IPR008984">
    <property type="entry name" value="SMAD_FHA_dom_sf"/>
</dbReference>